<gene>
    <name evidence="3" type="ORF">IC229_25795</name>
</gene>
<dbReference type="InterPro" id="IPR036514">
    <property type="entry name" value="SGNH_hydro_sf"/>
</dbReference>
<keyword evidence="4" id="KW-1185">Reference proteome</keyword>
<evidence type="ECO:0000313" key="3">
    <source>
        <dbReference type="EMBL" id="MBD2704085.1"/>
    </source>
</evidence>
<comment type="caution">
    <text evidence="3">The sequence shown here is derived from an EMBL/GenBank/DDBJ whole genome shotgun (WGS) entry which is preliminary data.</text>
</comment>
<name>A0A927ATP8_9BACT</name>
<feature type="domain" description="DUF11" evidence="2">
    <location>
        <begin position="667"/>
        <end position="776"/>
    </location>
</feature>
<dbReference type="EMBL" id="JACWZY010000028">
    <property type="protein sequence ID" value="MBD2704085.1"/>
    <property type="molecule type" value="Genomic_DNA"/>
</dbReference>
<feature type="compositionally biased region" description="Polar residues" evidence="1">
    <location>
        <begin position="762"/>
        <end position="778"/>
    </location>
</feature>
<dbReference type="Gene3D" id="2.60.40.10">
    <property type="entry name" value="Immunoglobulins"/>
    <property type="match status" value="1"/>
</dbReference>
<organism evidence="3 4">
    <name type="scientific">Spirosoma profusum</name>
    <dbReference type="NCBI Taxonomy" id="2771354"/>
    <lineage>
        <taxon>Bacteria</taxon>
        <taxon>Pseudomonadati</taxon>
        <taxon>Bacteroidota</taxon>
        <taxon>Cytophagia</taxon>
        <taxon>Cytophagales</taxon>
        <taxon>Cytophagaceae</taxon>
        <taxon>Spirosoma</taxon>
    </lineage>
</organism>
<protein>
    <recommendedName>
        <fullName evidence="2">DUF11 domain-containing protein</fullName>
    </recommendedName>
</protein>
<dbReference type="PANTHER" id="PTHR34819">
    <property type="entry name" value="LARGE CYSTEINE-RICH PERIPLASMIC PROTEIN OMCB"/>
    <property type="match status" value="1"/>
</dbReference>
<feature type="region of interest" description="Disordered" evidence="1">
    <location>
        <begin position="762"/>
        <end position="795"/>
    </location>
</feature>
<proteinExistence type="predicted"/>
<feature type="region of interest" description="Disordered" evidence="1">
    <location>
        <begin position="605"/>
        <end position="624"/>
    </location>
</feature>
<accession>A0A927ATP8</accession>
<dbReference type="InterPro" id="IPR013783">
    <property type="entry name" value="Ig-like_fold"/>
</dbReference>
<evidence type="ECO:0000313" key="4">
    <source>
        <dbReference type="Proteomes" id="UP000598820"/>
    </source>
</evidence>
<feature type="compositionally biased region" description="Pro residues" evidence="1">
    <location>
        <begin position="646"/>
        <end position="663"/>
    </location>
</feature>
<reference evidence="3" key="1">
    <citation type="submission" date="2020-09" db="EMBL/GenBank/DDBJ databases">
        <authorList>
            <person name="Kim M.K."/>
        </authorList>
    </citation>
    <scope>NUCLEOTIDE SEQUENCE</scope>
    <source>
        <strain evidence="3">BT702</strain>
    </source>
</reference>
<dbReference type="SUPFAM" id="SSF52266">
    <property type="entry name" value="SGNH hydrolase"/>
    <property type="match status" value="1"/>
</dbReference>
<dbReference type="InterPro" id="IPR047589">
    <property type="entry name" value="DUF11_rpt"/>
</dbReference>
<feature type="region of interest" description="Disordered" evidence="1">
    <location>
        <begin position="638"/>
        <end position="666"/>
    </location>
</feature>
<dbReference type="Pfam" id="PF01345">
    <property type="entry name" value="DUF11"/>
    <property type="match status" value="2"/>
</dbReference>
<evidence type="ECO:0000259" key="2">
    <source>
        <dbReference type="Pfam" id="PF01345"/>
    </source>
</evidence>
<dbReference type="InterPro" id="IPR001434">
    <property type="entry name" value="OmcB-like_DUF11"/>
</dbReference>
<dbReference type="Proteomes" id="UP000598820">
    <property type="component" value="Unassembled WGS sequence"/>
</dbReference>
<sequence>MIIQRNNANTAIVQIAGSYSQPVDSIEARLVARATGPNQGTTTSWMTVQRNPSNGQFNGTMSADGGWYKVMVRGKRNGSVVGIDSVDRFGIGEVFAIMGHSNAQGGSCPDGGGNERCPTIAGASDDRVSVVVLDESNPDFYQYELSVDTRYLPGLTFNQLPTFPGQSPFGHFAWFWGKMGDQLVQQLGVPVLFFNAGFGGTNMQQTYQAAYDQPFNHGFVKYSLRMPYANFRSLMNLYVPSTGIRAVLLHHGENDRFSPSDSLQTYYSGVITKTRQEFNKADLAYIIAISSWVGGTDAQVRYAQSQVANQSGFRTFQGPDLDNINSYNDRPDGLHYSPSGQEKVANAWANAITTSVLQSITPYSAETQPLANIACAPGNQLMLTQPGGFQDYFWNTGSTNQALTAGSGTYSARIRNAQQKVYFPPAITVPNDVQPATPTINGGTSGICSLTGLTLTSSYTGLNQWNTGASTQSITVVGTGVYSVQAKNPVYGCLSPIASRTVTLSGADLALSLGVSRMVVATNDTLTYTLTVRSESDCDAGGVTIRNRLPNNVTFVSSPDGLSVSNGVVTGVIPAVAARSKITKRYVARLTSNGTYLNAAEVQIQATSDPDSQPGTGTGDGQDDMAMAQVRTKPLNATAVYSSPNPGQPPLSDPIPNQPPPSPTKADLSLALQANKSVVSEGESLTFVLTVTNVGGIQTSSVAVGFTLPSSLSFVSSVSGMTVNGSTVSGTVAQLGVNKVAIFRFEAKALSAGPVINRAQITASAQSDPDSTPNNGTNRGEDDEARFDIRIVPSQ</sequence>
<feature type="domain" description="DUF11" evidence="2">
    <location>
        <begin position="508"/>
        <end position="613"/>
    </location>
</feature>
<evidence type="ECO:0000256" key="1">
    <source>
        <dbReference type="SAM" id="MobiDB-lite"/>
    </source>
</evidence>
<dbReference type="Gene3D" id="3.40.50.1110">
    <property type="entry name" value="SGNH hydrolase"/>
    <property type="match status" value="1"/>
</dbReference>
<dbReference type="NCBIfam" id="TIGR01451">
    <property type="entry name" value="B_ant_repeat"/>
    <property type="match status" value="1"/>
</dbReference>
<dbReference type="InterPro" id="IPR051172">
    <property type="entry name" value="Chlamydia_OmcB"/>
</dbReference>
<dbReference type="GO" id="GO:0016788">
    <property type="term" value="F:hydrolase activity, acting on ester bonds"/>
    <property type="evidence" value="ECO:0007669"/>
    <property type="project" value="UniProtKB-ARBA"/>
</dbReference>
<dbReference type="AlphaFoldDB" id="A0A927ATP8"/>